<keyword evidence="5 9" id="KW-0812">Transmembrane</keyword>
<dbReference type="CDD" id="cd17503">
    <property type="entry name" value="MFS_LmrB_MDR_like"/>
    <property type="match status" value="1"/>
</dbReference>
<keyword evidence="3" id="KW-0813">Transport</keyword>
<evidence type="ECO:0000256" key="1">
    <source>
        <dbReference type="ARBA" id="ARBA00004651"/>
    </source>
</evidence>
<dbReference type="EMBL" id="JBDXMX010000004">
    <property type="protein sequence ID" value="MEO9248188.1"/>
    <property type="molecule type" value="Genomic_DNA"/>
</dbReference>
<keyword evidence="4" id="KW-1003">Cell membrane</keyword>
<name>A0ABV0IJ48_9MICC</name>
<dbReference type="InterPro" id="IPR011701">
    <property type="entry name" value="MFS"/>
</dbReference>
<feature type="transmembrane region" description="Helical" evidence="9">
    <location>
        <begin position="32"/>
        <end position="50"/>
    </location>
</feature>
<comment type="similarity">
    <text evidence="2">Belongs to the major facilitator superfamily. EmrB family.</text>
</comment>
<dbReference type="Gene3D" id="1.20.1250.20">
    <property type="entry name" value="MFS general substrate transporter like domains"/>
    <property type="match status" value="1"/>
</dbReference>
<feature type="region of interest" description="Disordered" evidence="8">
    <location>
        <begin position="1"/>
        <end position="22"/>
    </location>
</feature>
<evidence type="ECO:0000256" key="9">
    <source>
        <dbReference type="SAM" id="Phobius"/>
    </source>
</evidence>
<feature type="transmembrane region" description="Helical" evidence="9">
    <location>
        <begin position="425"/>
        <end position="443"/>
    </location>
</feature>
<comment type="subcellular location">
    <subcellularLocation>
        <location evidence="1">Cell membrane</location>
        <topology evidence="1">Multi-pass membrane protein</topology>
    </subcellularLocation>
</comment>
<dbReference type="PRINTS" id="PR01036">
    <property type="entry name" value="TCRTETB"/>
</dbReference>
<dbReference type="Proteomes" id="UP001484097">
    <property type="component" value="Unassembled WGS sequence"/>
</dbReference>
<evidence type="ECO:0000256" key="2">
    <source>
        <dbReference type="ARBA" id="ARBA00008537"/>
    </source>
</evidence>
<dbReference type="InterPro" id="IPR004638">
    <property type="entry name" value="EmrB-like"/>
</dbReference>
<keyword evidence="6 9" id="KW-1133">Transmembrane helix</keyword>
<feature type="transmembrane region" description="Helical" evidence="9">
    <location>
        <begin position="248"/>
        <end position="267"/>
    </location>
</feature>
<evidence type="ECO:0000256" key="3">
    <source>
        <dbReference type="ARBA" id="ARBA00022448"/>
    </source>
</evidence>
<feature type="transmembrane region" description="Helical" evidence="9">
    <location>
        <begin position="353"/>
        <end position="370"/>
    </location>
</feature>
<comment type="caution">
    <text evidence="11">The sequence shown here is derived from an EMBL/GenBank/DDBJ whole genome shotgun (WGS) entry which is preliminary data.</text>
</comment>
<feature type="compositionally biased region" description="Polar residues" evidence="8">
    <location>
        <begin position="10"/>
        <end position="19"/>
    </location>
</feature>
<keyword evidence="12" id="KW-1185">Reference proteome</keyword>
<feature type="transmembrane region" description="Helical" evidence="9">
    <location>
        <begin position="184"/>
        <end position="203"/>
    </location>
</feature>
<feature type="transmembrane region" description="Helical" evidence="9">
    <location>
        <begin position="382"/>
        <end position="404"/>
    </location>
</feature>
<reference evidence="11 12" key="1">
    <citation type="submission" date="2024-05" db="EMBL/GenBank/DDBJ databases">
        <authorList>
            <person name="Yi C."/>
        </authorList>
    </citation>
    <scope>NUCLEOTIDE SEQUENCE [LARGE SCALE GENOMIC DNA]</scope>
    <source>
        <strain evidence="11 12">XS13</strain>
    </source>
</reference>
<dbReference type="RefSeq" id="WP_347920799.1">
    <property type="nucleotide sequence ID" value="NZ_JBDXMX010000004.1"/>
</dbReference>
<evidence type="ECO:0000256" key="8">
    <source>
        <dbReference type="SAM" id="MobiDB-lite"/>
    </source>
</evidence>
<feature type="transmembrane region" description="Helical" evidence="9">
    <location>
        <begin position="70"/>
        <end position="91"/>
    </location>
</feature>
<protein>
    <submittedName>
        <fullName evidence="11">DHA2 family efflux MFS transporter permease subunit</fullName>
    </submittedName>
</protein>
<dbReference type="PANTHER" id="PTHR42718:SF9">
    <property type="entry name" value="MAJOR FACILITATOR SUPERFAMILY MULTIDRUG TRANSPORTER MFSC"/>
    <property type="match status" value="1"/>
</dbReference>
<dbReference type="NCBIfam" id="TIGR00711">
    <property type="entry name" value="efflux_EmrB"/>
    <property type="match status" value="1"/>
</dbReference>
<sequence>MPASAAEHPTTASGGTTLKPSEPTVPAGATRVIALLVVAAFVVILNETVMSVALPELMGEFAISASSAQWITTAFMLTMAAVIPISGYLLTRLPLRTVFLIAMTSFLLGTLLAGLAPTFLVLVAGRVVQAVGTAIMMPLLFTTVLNVVPASRRGRTMGVISIVIAVAPATGPTLGGVILDALNWRWMFWIMLPIAALALVLGATMIRNVTETRELPLDVFSVILAALGFAGLVFGLSSIGSAAEGNALVAPWIPLAVGVLSLTVFTWRQLGLRDHALLDVRAFGTPTFTISLVMMCIGMMGMFGTLIVLPIYLQSVLGLDAMHTGLTLLPGGLLMGIMGLIVGRLFDRVGARPLVIPGTAVVATALWGMTTLSSDSAQSTVIAWHMLLNGGLSFMFSPLMTAALGSLPRRLYSHGSAILSTLQQVAGAAGTAVFITVMTTATLAGATSGAEPGQALMTGIHNAMVWGAVISLVAFAGSFFVKSVPADEEPDVLSGERTPEDAPVH</sequence>
<feature type="transmembrane region" description="Helical" evidence="9">
    <location>
        <begin position="325"/>
        <end position="346"/>
    </location>
</feature>
<feature type="transmembrane region" description="Helical" evidence="9">
    <location>
        <begin position="127"/>
        <end position="147"/>
    </location>
</feature>
<dbReference type="Pfam" id="PF07690">
    <property type="entry name" value="MFS_1"/>
    <property type="match status" value="1"/>
</dbReference>
<dbReference type="PROSITE" id="PS50850">
    <property type="entry name" value="MFS"/>
    <property type="match status" value="1"/>
</dbReference>
<dbReference type="PANTHER" id="PTHR42718">
    <property type="entry name" value="MAJOR FACILITATOR SUPERFAMILY MULTIDRUG TRANSPORTER MFSC"/>
    <property type="match status" value="1"/>
</dbReference>
<evidence type="ECO:0000313" key="11">
    <source>
        <dbReference type="EMBL" id="MEO9248188.1"/>
    </source>
</evidence>
<keyword evidence="7 9" id="KW-0472">Membrane</keyword>
<feature type="transmembrane region" description="Helical" evidence="9">
    <location>
        <begin position="463"/>
        <end position="481"/>
    </location>
</feature>
<dbReference type="InterPro" id="IPR036259">
    <property type="entry name" value="MFS_trans_sf"/>
</dbReference>
<evidence type="ECO:0000256" key="4">
    <source>
        <dbReference type="ARBA" id="ARBA00022475"/>
    </source>
</evidence>
<evidence type="ECO:0000256" key="5">
    <source>
        <dbReference type="ARBA" id="ARBA00022692"/>
    </source>
</evidence>
<proteinExistence type="inferred from homology"/>
<dbReference type="Gene3D" id="1.20.1720.10">
    <property type="entry name" value="Multidrug resistance protein D"/>
    <property type="match status" value="1"/>
</dbReference>
<feature type="domain" description="Major facilitator superfamily (MFS) profile" evidence="10">
    <location>
        <begin position="32"/>
        <end position="486"/>
    </location>
</feature>
<feature type="transmembrane region" description="Helical" evidence="9">
    <location>
        <begin position="288"/>
        <end position="313"/>
    </location>
</feature>
<organism evidence="11 12">
    <name type="scientific">Citricoccus nitrophenolicus</name>
    <dbReference type="NCBI Taxonomy" id="863575"/>
    <lineage>
        <taxon>Bacteria</taxon>
        <taxon>Bacillati</taxon>
        <taxon>Actinomycetota</taxon>
        <taxon>Actinomycetes</taxon>
        <taxon>Micrococcales</taxon>
        <taxon>Micrococcaceae</taxon>
        <taxon>Citricoccus</taxon>
    </lineage>
</organism>
<evidence type="ECO:0000313" key="12">
    <source>
        <dbReference type="Proteomes" id="UP001484097"/>
    </source>
</evidence>
<feature type="transmembrane region" description="Helical" evidence="9">
    <location>
        <begin position="98"/>
        <end position="121"/>
    </location>
</feature>
<evidence type="ECO:0000256" key="7">
    <source>
        <dbReference type="ARBA" id="ARBA00023136"/>
    </source>
</evidence>
<feature type="transmembrane region" description="Helical" evidence="9">
    <location>
        <begin position="159"/>
        <end position="178"/>
    </location>
</feature>
<evidence type="ECO:0000259" key="10">
    <source>
        <dbReference type="PROSITE" id="PS50850"/>
    </source>
</evidence>
<evidence type="ECO:0000256" key="6">
    <source>
        <dbReference type="ARBA" id="ARBA00022989"/>
    </source>
</evidence>
<feature type="transmembrane region" description="Helical" evidence="9">
    <location>
        <begin position="215"/>
        <end position="236"/>
    </location>
</feature>
<dbReference type="SUPFAM" id="SSF103473">
    <property type="entry name" value="MFS general substrate transporter"/>
    <property type="match status" value="1"/>
</dbReference>
<accession>A0ABV0IJ48</accession>
<gene>
    <name evidence="11" type="ORF">ABDK96_10885</name>
</gene>
<dbReference type="InterPro" id="IPR020846">
    <property type="entry name" value="MFS_dom"/>
</dbReference>